<accession>A0A2P2LM36</accession>
<organism evidence="1">
    <name type="scientific">Rhizophora mucronata</name>
    <name type="common">Asiatic mangrove</name>
    <dbReference type="NCBI Taxonomy" id="61149"/>
    <lineage>
        <taxon>Eukaryota</taxon>
        <taxon>Viridiplantae</taxon>
        <taxon>Streptophyta</taxon>
        <taxon>Embryophyta</taxon>
        <taxon>Tracheophyta</taxon>
        <taxon>Spermatophyta</taxon>
        <taxon>Magnoliopsida</taxon>
        <taxon>eudicotyledons</taxon>
        <taxon>Gunneridae</taxon>
        <taxon>Pentapetalae</taxon>
        <taxon>rosids</taxon>
        <taxon>fabids</taxon>
        <taxon>Malpighiales</taxon>
        <taxon>Rhizophoraceae</taxon>
        <taxon>Rhizophora</taxon>
    </lineage>
</organism>
<sequence>MLKGVRVIDTYAIG</sequence>
<evidence type="ECO:0000313" key="1">
    <source>
        <dbReference type="EMBL" id="MBX19036.1"/>
    </source>
</evidence>
<proteinExistence type="predicted"/>
<dbReference type="EMBL" id="GGEC01038552">
    <property type="protein sequence ID" value="MBX19036.1"/>
    <property type="molecule type" value="Transcribed_RNA"/>
</dbReference>
<name>A0A2P2LM36_RHIMU</name>
<reference evidence="1" key="1">
    <citation type="submission" date="2018-02" db="EMBL/GenBank/DDBJ databases">
        <title>Rhizophora mucronata_Transcriptome.</title>
        <authorList>
            <person name="Meera S.P."/>
            <person name="Sreeshan A."/>
            <person name="Augustine A."/>
        </authorList>
    </citation>
    <scope>NUCLEOTIDE SEQUENCE</scope>
    <source>
        <tissue evidence="1">Leaf</tissue>
    </source>
</reference>
<protein>
    <submittedName>
        <fullName evidence="1">Uncharacterized protein</fullName>
    </submittedName>
</protein>